<dbReference type="InterPro" id="IPR050889">
    <property type="entry name" value="Dendritic_Spine_Reg/Scaffold"/>
</dbReference>
<feature type="repeat" description="ANK" evidence="3">
    <location>
        <begin position="1"/>
        <end position="33"/>
    </location>
</feature>
<dbReference type="PROSITE" id="PS50088">
    <property type="entry name" value="ANK_REPEAT"/>
    <property type="match status" value="1"/>
</dbReference>
<dbReference type="Gene3D" id="1.25.10.10">
    <property type="entry name" value="Leucine-rich Repeat Variant"/>
    <property type="match status" value="1"/>
</dbReference>
<evidence type="ECO:0000256" key="1">
    <source>
        <dbReference type="ARBA" id="ARBA00022737"/>
    </source>
</evidence>
<gene>
    <name evidence="4" type="ORF">OG477_39215</name>
</gene>
<dbReference type="SMART" id="SM00248">
    <property type="entry name" value="ANK"/>
    <property type="match status" value="3"/>
</dbReference>
<dbReference type="PANTHER" id="PTHR24166:SF48">
    <property type="entry name" value="PROTEIN VAPYRIN"/>
    <property type="match status" value="1"/>
</dbReference>
<dbReference type="InterPro" id="IPR011989">
    <property type="entry name" value="ARM-like"/>
</dbReference>
<dbReference type="Gene3D" id="1.25.40.20">
    <property type="entry name" value="Ankyrin repeat-containing domain"/>
    <property type="match status" value="1"/>
</dbReference>
<protein>
    <submittedName>
        <fullName evidence="4">HEAT repeat domain-containing protein</fullName>
    </submittedName>
</protein>
<dbReference type="EMBL" id="CP108140">
    <property type="protein sequence ID" value="WTP91009.1"/>
    <property type="molecule type" value="Genomic_DNA"/>
</dbReference>
<evidence type="ECO:0000256" key="2">
    <source>
        <dbReference type="ARBA" id="ARBA00023043"/>
    </source>
</evidence>
<dbReference type="SUPFAM" id="SSF48403">
    <property type="entry name" value="Ankyrin repeat"/>
    <property type="match status" value="1"/>
</dbReference>
<evidence type="ECO:0000256" key="3">
    <source>
        <dbReference type="PROSITE-ProRule" id="PRU00023"/>
    </source>
</evidence>
<dbReference type="InterPro" id="IPR036770">
    <property type="entry name" value="Ankyrin_rpt-contain_sf"/>
</dbReference>
<sequence length="455" mass="49701">MDGTELVAAVRRGDAEAVRALLESGAAPDTVTDDGLSVLCLALTAFDAGVAQALVEGGADPDRVLPDGTTPLVRAVEGGSPAMVEAVLGREPRLRLPEAEREQLLALSRRRLGPGAEGELRRRTGASGPARRVRVLDDEYDHVEQLTLGGRTVRAGHSAILTNLEWAFRILTPVDELVARAVAPRDPDHVAWASVRWVLSERRSKQTWEAVTAHRHSPDPHHRRFVVDVIFWYVMGHGSWRNSYEKESADLLVAWTAEGEEDAETLAEVLRVLGETEHQELEAVGLRHADHPDPRVRARVPDLLLRWGAPSPGWSPQARAALLVLAGDEDWGVRDQAGRALAAAQDGSREVTDALVALLRDPVAAVRGAAAEAVAHCRDSAAAVADALAALLDEDEFTTRLNAAYGLLRWGDARTEEAIKRVGSLFRPGYEHDHRLSALWTWQWERDHPPTPTSQ</sequence>
<accession>A0AAU1I815</accession>
<organism evidence="4">
    <name type="scientific">Streptomyces sp. NBC_00180</name>
    <dbReference type="NCBI Taxonomy" id="2903632"/>
    <lineage>
        <taxon>Bacteria</taxon>
        <taxon>Bacillati</taxon>
        <taxon>Actinomycetota</taxon>
        <taxon>Actinomycetes</taxon>
        <taxon>Kitasatosporales</taxon>
        <taxon>Streptomycetaceae</taxon>
        <taxon>Streptomyces</taxon>
    </lineage>
</organism>
<dbReference type="InterPro" id="IPR016024">
    <property type="entry name" value="ARM-type_fold"/>
</dbReference>
<reference evidence="4" key="1">
    <citation type="submission" date="2022-10" db="EMBL/GenBank/DDBJ databases">
        <title>The complete genomes of actinobacterial strains from the NBC collection.</title>
        <authorList>
            <person name="Joergensen T.S."/>
            <person name="Alvarez Arevalo M."/>
            <person name="Sterndorff E.B."/>
            <person name="Faurdal D."/>
            <person name="Vuksanovic O."/>
            <person name="Mourched A.-S."/>
            <person name="Charusanti P."/>
            <person name="Shaw S."/>
            <person name="Blin K."/>
            <person name="Weber T."/>
        </authorList>
    </citation>
    <scope>NUCLEOTIDE SEQUENCE</scope>
    <source>
        <strain evidence="4">NBC 00180</strain>
    </source>
</reference>
<dbReference type="Pfam" id="PF13646">
    <property type="entry name" value="HEAT_2"/>
    <property type="match status" value="1"/>
</dbReference>
<dbReference type="Pfam" id="PF12796">
    <property type="entry name" value="Ank_2"/>
    <property type="match status" value="1"/>
</dbReference>
<dbReference type="AlphaFoldDB" id="A0AAU1I815"/>
<proteinExistence type="predicted"/>
<keyword evidence="2 3" id="KW-0040">ANK repeat</keyword>
<dbReference type="InterPro" id="IPR002110">
    <property type="entry name" value="Ankyrin_rpt"/>
</dbReference>
<dbReference type="PANTHER" id="PTHR24166">
    <property type="entry name" value="ROLLING PEBBLES, ISOFORM B"/>
    <property type="match status" value="1"/>
</dbReference>
<name>A0AAU1I815_9ACTN</name>
<keyword evidence="1" id="KW-0677">Repeat</keyword>
<evidence type="ECO:0000313" key="4">
    <source>
        <dbReference type="EMBL" id="WTP91009.1"/>
    </source>
</evidence>
<dbReference type="SUPFAM" id="SSF48371">
    <property type="entry name" value="ARM repeat"/>
    <property type="match status" value="1"/>
</dbReference>